<dbReference type="PROSITE" id="PS00086">
    <property type="entry name" value="CYTOCHROME_P450"/>
    <property type="match status" value="1"/>
</dbReference>
<protein>
    <recommendedName>
        <fullName evidence="13">Cytochrome P450</fullName>
    </recommendedName>
</protein>
<evidence type="ECO:0000256" key="6">
    <source>
        <dbReference type="ARBA" id="ARBA00023002"/>
    </source>
</evidence>
<dbReference type="GO" id="GO:0004497">
    <property type="term" value="F:monooxygenase activity"/>
    <property type="evidence" value="ECO:0007669"/>
    <property type="project" value="UniProtKB-KW"/>
</dbReference>
<dbReference type="STRING" id="745531.A0A0C3PBS6"/>
<keyword evidence="12" id="KW-1185">Reference proteome</keyword>
<dbReference type="PANTHER" id="PTHR24305:SF166">
    <property type="entry name" value="CYTOCHROME P450 12A4, MITOCHONDRIAL-RELATED"/>
    <property type="match status" value="1"/>
</dbReference>
<gene>
    <name evidence="11" type="ORF">PHLGIDRAFT_130732</name>
</gene>
<evidence type="ECO:0000256" key="7">
    <source>
        <dbReference type="ARBA" id="ARBA00023004"/>
    </source>
</evidence>
<evidence type="ECO:0000256" key="1">
    <source>
        <dbReference type="ARBA" id="ARBA00001971"/>
    </source>
</evidence>
<dbReference type="PRINTS" id="PR00385">
    <property type="entry name" value="P450"/>
</dbReference>
<dbReference type="InterPro" id="IPR050121">
    <property type="entry name" value="Cytochrome_P450_monoxygenase"/>
</dbReference>
<dbReference type="GO" id="GO:0020037">
    <property type="term" value="F:heme binding"/>
    <property type="evidence" value="ECO:0007669"/>
    <property type="project" value="InterPro"/>
</dbReference>
<dbReference type="InterPro" id="IPR036396">
    <property type="entry name" value="Cyt_P450_sf"/>
</dbReference>
<dbReference type="GO" id="GO:0016705">
    <property type="term" value="F:oxidoreductase activity, acting on paired donors, with incorporation or reduction of molecular oxygen"/>
    <property type="evidence" value="ECO:0007669"/>
    <property type="project" value="InterPro"/>
</dbReference>
<comment type="similarity">
    <text evidence="3 10">Belongs to the cytochrome P450 family.</text>
</comment>
<dbReference type="OrthoDB" id="1470350at2759"/>
<comment type="pathway">
    <text evidence="2">Secondary metabolite biosynthesis.</text>
</comment>
<evidence type="ECO:0000313" key="12">
    <source>
        <dbReference type="Proteomes" id="UP000053257"/>
    </source>
</evidence>
<feature type="binding site" description="axial binding residue" evidence="9">
    <location>
        <position position="419"/>
    </location>
    <ligand>
        <name>heme</name>
        <dbReference type="ChEBI" id="CHEBI:30413"/>
    </ligand>
    <ligandPart>
        <name>Fe</name>
        <dbReference type="ChEBI" id="CHEBI:18248"/>
    </ligandPart>
</feature>
<dbReference type="InterPro" id="IPR017972">
    <property type="entry name" value="Cyt_P450_CS"/>
</dbReference>
<dbReference type="GO" id="GO:0005506">
    <property type="term" value="F:iron ion binding"/>
    <property type="evidence" value="ECO:0007669"/>
    <property type="project" value="InterPro"/>
</dbReference>
<dbReference type="EMBL" id="KN840675">
    <property type="protein sequence ID" value="KIP02443.1"/>
    <property type="molecule type" value="Genomic_DNA"/>
</dbReference>
<dbReference type="Gene3D" id="1.10.630.10">
    <property type="entry name" value="Cytochrome P450"/>
    <property type="match status" value="1"/>
</dbReference>
<accession>A0A0C3PBS6</accession>
<dbReference type="AlphaFoldDB" id="A0A0C3PBS6"/>
<dbReference type="InterPro" id="IPR002401">
    <property type="entry name" value="Cyt_P450_E_grp-I"/>
</dbReference>
<evidence type="ECO:0008006" key="13">
    <source>
        <dbReference type="Google" id="ProtNLM"/>
    </source>
</evidence>
<dbReference type="Proteomes" id="UP000053257">
    <property type="component" value="Unassembled WGS sequence"/>
</dbReference>
<evidence type="ECO:0000313" key="11">
    <source>
        <dbReference type="EMBL" id="KIP02443.1"/>
    </source>
</evidence>
<keyword evidence="5 9" id="KW-0479">Metal-binding</keyword>
<evidence type="ECO:0000256" key="10">
    <source>
        <dbReference type="RuleBase" id="RU000461"/>
    </source>
</evidence>
<keyword evidence="8 10" id="KW-0503">Monooxygenase</keyword>
<evidence type="ECO:0000256" key="4">
    <source>
        <dbReference type="ARBA" id="ARBA00022617"/>
    </source>
</evidence>
<sequence length="476" mass="53869">MMTILSVLFVVGLLAVLARSLFFVPPELRHLPRVPILPLLWSYLRAEEENKRLRRLILPFADRKEEVVLVWALGRWMVHILDHKVGAEVFSDPGEFPKEDPPDDLLLWRLIGRSNILLSNGERWRKHSRLVRTAINQTLPIAQFAVLARRLIAVIARTSDTGEPVRFDDLSQRFALDAVGTTAFGHDFDAIARESEFVRLYNGIMHGIANPLYLIMPVLERVVPRTELTRRMQQLSDSFQGVLDEKRENPGPDMLTFMLKDVNMSDRELRDNMLLLFIAGHDTSAGGITTLIYYLALHRDIQVRARQEVLQVLGEEADPTLEDLPKLRYLTACIREALRINTPISYVVPRASAATTTLGRYRIPPHTSIVLNIYAIHHSAHNWADPFRFDPDRFLVAGSQKGVAAASPSISFGLGPRQCPAQAFAVDEQLVLTAMLLRACEWVIPENSVHAKEIQNAFSPFALSLPHKVDVLVTRR</sequence>
<keyword evidence="6 10" id="KW-0560">Oxidoreductase</keyword>
<keyword evidence="7 9" id="KW-0408">Iron</keyword>
<proteinExistence type="inferred from homology"/>
<dbReference type="PANTHER" id="PTHR24305">
    <property type="entry name" value="CYTOCHROME P450"/>
    <property type="match status" value="1"/>
</dbReference>
<name>A0A0C3PBS6_PHLG1</name>
<reference evidence="11 12" key="1">
    <citation type="journal article" date="2014" name="PLoS Genet.">
        <title>Analysis of the Phlebiopsis gigantea genome, transcriptome and secretome provides insight into its pioneer colonization strategies of wood.</title>
        <authorList>
            <person name="Hori C."/>
            <person name="Ishida T."/>
            <person name="Igarashi K."/>
            <person name="Samejima M."/>
            <person name="Suzuki H."/>
            <person name="Master E."/>
            <person name="Ferreira P."/>
            <person name="Ruiz-Duenas F.J."/>
            <person name="Held B."/>
            <person name="Canessa P."/>
            <person name="Larrondo L.F."/>
            <person name="Schmoll M."/>
            <person name="Druzhinina I.S."/>
            <person name="Kubicek C.P."/>
            <person name="Gaskell J.A."/>
            <person name="Kersten P."/>
            <person name="St John F."/>
            <person name="Glasner J."/>
            <person name="Sabat G."/>
            <person name="Splinter BonDurant S."/>
            <person name="Syed K."/>
            <person name="Yadav J."/>
            <person name="Mgbeahuruike A.C."/>
            <person name="Kovalchuk A."/>
            <person name="Asiegbu F.O."/>
            <person name="Lackner G."/>
            <person name="Hoffmeister D."/>
            <person name="Rencoret J."/>
            <person name="Gutierrez A."/>
            <person name="Sun H."/>
            <person name="Lindquist E."/>
            <person name="Barry K."/>
            <person name="Riley R."/>
            <person name="Grigoriev I.V."/>
            <person name="Henrissat B."/>
            <person name="Kues U."/>
            <person name="Berka R.M."/>
            <person name="Martinez A.T."/>
            <person name="Covert S.F."/>
            <person name="Blanchette R.A."/>
            <person name="Cullen D."/>
        </authorList>
    </citation>
    <scope>NUCLEOTIDE SEQUENCE [LARGE SCALE GENOMIC DNA]</scope>
    <source>
        <strain evidence="11 12">11061_1 CR5-6</strain>
    </source>
</reference>
<dbReference type="HOGENOM" id="CLU_001570_5_13_1"/>
<dbReference type="InterPro" id="IPR001128">
    <property type="entry name" value="Cyt_P450"/>
</dbReference>
<dbReference type="Pfam" id="PF00067">
    <property type="entry name" value="p450"/>
    <property type="match status" value="1"/>
</dbReference>
<evidence type="ECO:0000256" key="3">
    <source>
        <dbReference type="ARBA" id="ARBA00010617"/>
    </source>
</evidence>
<evidence type="ECO:0000256" key="9">
    <source>
        <dbReference type="PIRSR" id="PIRSR602401-1"/>
    </source>
</evidence>
<evidence type="ECO:0000256" key="5">
    <source>
        <dbReference type="ARBA" id="ARBA00022723"/>
    </source>
</evidence>
<organism evidence="11 12">
    <name type="scientific">Phlebiopsis gigantea (strain 11061_1 CR5-6)</name>
    <name type="common">White-rot fungus</name>
    <name type="synonym">Peniophora gigantea</name>
    <dbReference type="NCBI Taxonomy" id="745531"/>
    <lineage>
        <taxon>Eukaryota</taxon>
        <taxon>Fungi</taxon>
        <taxon>Dikarya</taxon>
        <taxon>Basidiomycota</taxon>
        <taxon>Agaricomycotina</taxon>
        <taxon>Agaricomycetes</taxon>
        <taxon>Polyporales</taxon>
        <taxon>Phanerochaetaceae</taxon>
        <taxon>Phlebiopsis</taxon>
    </lineage>
</organism>
<dbReference type="SUPFAM" id="SSF48264">
    <property type="entry name" value="Cytochrome P450"/>
    <property type="match status" value="1"/>
</dbReference>
<evidence type="ECO:0000256" key="2">
    <source>
        <dbReference type="ARBA" id="ARBA00005179"/>
    </source>
</evidence>
<evidence type="ECO:0000256" key="8">
    <source>
        <dbReference type="ARBA" id="ARBA00023033"/>
    </source>
</evidence>
<comment type="cofactor">
    <cofactor evidence="1 9">
        <name>heme</name>
        <dbReference type="ChEBI" id="CHEBI:30413"/>
    </cofactor>
</comment>
<dbReference type="PRINTS" id="PR00463">
    <property type="entry name" value="EP450I"/>
</dbReference>
<keyword evidence="4 9" id="KW-0349">Heme</keyword>